<reference evidence="3" key="2">
    <citation type="submission" date="2012-11" db="EMBL/GenBank/DDBJ databases">
        <authorList>
            <person name="Kuo A."/>
            <person name="Curtis B.A."/>
            <person name="Tanifuji G."/>
            <person name="Burki F."/>
            <person name="Gruber A."/>
            <person name="Irimia M."/>
            <person name="Maruyama S."/>
            <person name="Arias M.C."/>
            <person name="Ball S.G."/>
            <person name="Gile G.H."/>
            <person name="Hirakawa Y."/>
            <person name="Hopkins J.F."/>
            <person name="Rensing S.A."/>
            <person name="Schmutz J."/>
            <person name="Symeonidi A."/>
            <person name="Elias M."/>
            <person name="Eveleigh R.J."/>
            <person name="Herman E.K."/>
            <person name="Klute M.J."/>
            <person name="Nakayama T."/>
            <person name="Obornik M."/>
            <person name="Reyes-Prieto A."/>
            <person name="Armbrust E.V."/>
            <person name="Aves S.J."/>
            <person name="Beiko R.G."/>
            <person name="Coutinho P."/>
            <person name="Dacks J.B."/>
            <person name="Durnford D.G."/>
            <person name="Fast N.M."/>
            <person name="Green B.R."/>
            <person name="Grisdale C."/>
            <person name="Hempe F."/>
            <person name="Henrissat B."/>
            <person name="Hoppner M.P."/>
            <person name="Ishida K.-I."/>
            <person name="Kim E."/>
            <person name="Koreny L."/>
            <person name="Kroth P.G."/>
            <person name="Liu Y."/>
            <person name="Malik S.-B."/>
            <person name="Maier U.G."/>
            <person name="McRose D."/>
            <person name="Mock T."/>
            <person name="Neilson J.A."/>
            <person name="Onodera N.T."/>
            <person name="Poole A.M."/>
            <person name="Pritham E.J."/>
            <person name="Richards T.A."/>
            <person name="Rocap G."/>
            <person name="Roy S.W."/>
            <person name="Sarai C."/>
            <person name="Schaack S."/>
            <person name="Shirato S."/>
            <person name="Slamovits C.H."/>
            <person name="Spencer D.F."/>
            <person name="Suzuki S."/>
            <person name="Worden A.Z."/>
            <person name="Zauner S."/>
            <person name="Barry K."/>
            <person name="Bell C."/>
            <person name="Bharti A.K."/>
            <person name="Crow J.A."/>
            <person name="Grimwood J."/>
            <person name="Kramer R."/>
            <person name="Lindquist E."/>
            <person name="Lucas S."/>
            <person name="Salamov A."/>
            <person name="McFadden G.I."/>
            <person name="Lane C.E."/>
            <person name="Keeling P.J."/>
            <person name="Gray M.W."/>
            <person name="Grigoriev I.V."/>
            <person name="Archibald J.M."/>
        </authorList>
    </citation>
    <scope>NUCLEOTIDE SEQUENCE</scope>
    <source>
        <strain evidence="3">CCMP2712</strain>
    </source>
</reference>
<gene>
    <name evidence="1" type="ORF">GUITHDRAFT_102256</name>
</gene>
<evidence type="ECO:0000313" key="2">
    <source>
        <dbReference type="EnsemblProtists" id="EKX52353"/>
    </source>
</evidence>
<proteinExistence type="predicted"/>
<evidence type="ECO:0000313" key="3">
    <source>
        <dbReference type="Proteomes" id="UP000011087"/>
    </source>
</evidence>
<protein>
    <submittedName>
        <fullName evidence="1 2">Uncharacterized protein</fullName>
    </submittedName>
</protein>
<dbReference type="OrthoDB" id="10661785at2759"/>
<dbReference type="EMBL" id="JH992973">
    <property type="protein sequence ID" value="EKX52353.1"/>
    <property type="molecule type" value="Genomic_DNA"/>
</dbReference>
<dbReference type="PaxDb" id="55529-EKX52353"/>
<name>L1JW89_GUITC</name>
<evidence type="ECO:0000313" key="1">
    <source>
        <dbReference type="EMBL" id="EKX52353.1"/>
    </source>
</evidence>
<dbReference type="AlphaFoldDB" id="L1JW89"/>
<dbReference type="EnsemblProtists" id="EKX52353">
    <property type="protein sequence ID" value="EKX52353"/>
    <property type="gene ID" value="GUITHDRAFT_102256"/>
</dbReference>
<reference evidence="1 3" key="1">
    <citation type="journal article" date="2012" name="Nature">
        <title>Algal genomes reveal evolutionary mosaicism and the fate of nucleomorphs.</title>
        <authorList>
            <consortium name="DOE Joint Genome Institute"/>
            <person name="Curtis B.A."/>
            <person name="Tanifuji G."/>
            <person name="Burki F."/>
            <person name="Gruber A."/>
            <person name="Irimia M."/>
            <person name="Maruyama S."/>
            <person name="Arias M.C."/>
            <person name="Ball S.G."/>
            <person name="Gile G.H."/>
            <person name="Hirakawa Y."/>
            <person name="Hopkins J.F."/>
            <person name="Kuo A."/>
            <person name="Rensing S.A."/>
            <person name="Schmutz J."/>
            <person name="Symeonidi A."/>
            <person name="Elias M."/>
            <person name="Eveleigh R.J."/>
            <person name="Herman E.K."/>
            <person name="Klute M.J."/>
            <person name="Nakayama T."/>
            <person name="Obornik M."/>
            <person name="Reyes-Prieto A."/>
            <person name="Armbrust E.V."/>
            <person name="Aves S.J."/>
            <person name="Beiko R.G."/>
            <person name="Coutinho P."/>
            <person name="Dacks J.B."/>
            <person name="Durnford D.G."/>
            <person name="Fast N.M."/>
            <person name="Green B.R."/>
            <person name="Grisdale C.J."/>
            <person name="Hempel F."/>
            <person name="Henrissat B."/>
            <person name="Hoppner M.P."/>
            <person name="Ishida K."/>
            <person name="Kim E."/>
            <person name="Koreny L."/>
            <person name="Kroth P.G."/>
            <person name="Liu Y."/>
            <person name="Malik S.B."/>
            <person name="Maier U.G."/>
            <person name="McRose D."/>
            <person name="Mock T."/>
            <person name="Neilson J.A."/>
            <person name="Onodera N.T."/>
            <person name="Poole A.M."/>
            <person name="Pritham E.J."/>
            <person name="Richards T.A."/>
            <person name="Rocap G."/>
            <person name="Roy S.W."/>
            <person name="Sarai C."/>
            <person name="Schaack S."/>
            <person name="Shirato S."/>
            <person name="Slamovits C.H."/>
            <person name="Spencer D.F."/>
            <person name="Suzuki S."/>
            <person name="Worden A.Z."/>
            <person name="Zauner S."/>
            <person name="Barry K."/>
            <person name="Bell C."/>
            <person name="Bharti A.K."/>
            <person name="Crow J.A."/>
            <person name="Grimwood J."/>
            <person name="Kramer R."/>
            <person name="Lindquist E."/>
            <person name="Lucas S."/>
            <person name="Salamov A."/>
            <person name="McFadden G.I."/>
            <person name="Lane C.E."/>
            <person name="Keeling P.J."/>
            <person name="Gray M.W."/>
            <person name="Grigoriev I.V."/>
            <person name="Archibald J.M."/>
        </authorList>
    </citation>
    <scope>NUCLEOTIDE SEQUENCE</scope>
    <source>
        <strain evidence="1 3">CCMP2712</strain>
    </source>
</reference>
<reference evidence="2" key="3">
    <citation type="submission" date="2015-06" db="UniProtKB">
        <authorList>
            <consortium name="EnsemblProtists"/>
        </authorList>
    </citation>
    <scope>IDENTIFICATION</scope>
</reference>
<dbReference type="HOGENOM" id="CLU_472123_0_0_1"/>
<keyword evidence="3" id="KW-1185">Reference proteome</keyword>
<organism evidence="1">
    <name type="scientific">Guillardia theta (strain CCMP2712)</name>
    <name type="common">Cryptophyte</name>
    <dbReference type="NCBI Taxonomy" id="905079"/>
    <lineage>
        <taxon>Eukaryota</taxon>
        <taxon>Cryptophyceae</taxon>
        <taxon>Pyrenomonadales</taxon>
        <taxon>Geminigeraceae</taxon>
        <taxon>Guillardia</taxon>
    </lineage>
</organism>
<dbReference type="RefSeq" id="XP_005839333.1">
    <property type="nucleotide sequence ID" value="XM_005839276.1"/>
</dbReference>
<sequence length="578" mass="62632">MRSLAVDGVRGAGAAMMCAAMLLLLIMQRDHVRPTGLVSSRQSRLRQQTKAHRVLKSRKQELASFPDATPELDLPHVDTARDAEPTDFFNQWSKEDDSKLPLPTLSLAGARGKDRARRRIQMMHKTQKLAPAGGDSDLPTAADNPVGVAAAAKILKDEEGFDKSIGEGKDALEEWKKAAKNSGPAILDSITDDATSFNPFPHQSLSEKLEIQDVWNNARKLAKPAGKLSDDPKETKKSIMNAEAQAESAAYLAANEAAAVDAYDLSMPNPDMMAKKGRSSLTGQALANKNQMHLQGQAMAVHSHHGPLSSQALAAWRRADRMNGRKNAIMSRTQALADVDGGAALKHGSKSIDAAIVRLVKQDEKTIRSDVNRYRLAIAKAQGEKDEAVKLAGADSQAVKDAATMITKDKVHILMDGGREMEAKRIMKAAETLESSAAQQSSGAKALKPKPVEMERGQVSDTAEQPIEVRMRSRARNAHKPSLLKQNFKATDKVQFNGLHSLPDAGSTNDHVLSSFIDKALGDEATSLDDIQEDIHGSTGKPMLPQHVTFNGEMNKGVDPLTVFGVFDTRTAAQIYQK</sequence>
<dbReference type="GeneID" id="17308891"/>
<dbReference type="KEGG" id="gtt:GUITHDRAFT_102256"/>
<accession>L1JW89</accession>
<dbReference type="Proteomes" id="UP000011087">
    <property type="component" value="Unassembled WGS sequence"/>
</dbReference>